<dbReference type="InterPro" id="IPR010105">
    <property type="entry name" value="TonB_sidphr_rcpt"/>
</dbReference>
<dbReference type="FunFam" id="2.170.130.10:FF:000001">
    <property type="entry name" value="Catecholate siderophore TonB-dependent receptor"/>
    <property type="match status" value="1"/>
</dbReference>
<feature type="domain" description="Secretin/TonB short N-terminal" evidence="22">
    <location>
        <begin position="59"/>
        <end position="110"/>
    </location>
</feature>
<keyword evidence="10" id="KW-0408">Iron</keyword>
<comment type="subcellular location">
    <subcellularLocation>
        <location evidence="1 19">Cell outer membrane</location>
        <topology evidence="1 19">Multi-pass membrane protein</topology>
    </subcellularLocation>
</comment>
<dbReference type="PANTHER" id="PTHR32552:SF68">
    <property type="entry name" value="FERRICHROME OUTER MEMBRANE TRANSPORTER_PHAGE RECEPTOR"/>
    <property type="match status" value="1"/>
</dbReference>
<evidence type="ECO:0000256" key="19">
    <source>
        <dbReference type="PROSITE-ProRule" id="PRU01360"/>
    </source>
</evidence>
<keyword evidence="7 19" id="KW-0812">Transmembrane</keyword>
<evidence type="ECO:0000256" key="20">
    <source>
        <dbReference type="RuleBase" id="RU003357"/>
    </source>
</evidence>
<evidence type="ECO:0000256" key="8">
    <source>
        <dbReference type="ARBA" id="ARBA00022729"/>
    </source>
</evidence>
<evidence type="ECO:0000256" key="12">
    <source>
        <dbReference type="ARBA" id="ARBA00023077"/>
    </source>
</evidence>
<dbReference type="InterPro" id="IPR037066">
    <property type="entry name" value="Plug_dom_sf"/>
</dbReference>
<keyword evidence="14 19" id="KW-0472">Membrane</keyword>
<evidence type="ECO:0000256" key="3">
    <source>
        <dbReference type="ARBA" id="ARBA00022448"/>
    </source>
</evidence>
<dbReference type="Gene3D" id="2.40.170.20">
    <property type="entry name" value="TonB-dependent receptor, beta-barrel domain"/>
    <property type="match status" value="1"/>
</dbReference>
<comment type="caution">
    <text evidence="23">The sequence shown here is derived from an EMBL/GenBank/DDBJ whole genome shotgun (WGS) entry which is preliminary data.</text>
</comment>
<keyword evidence="11" id="KW-0406">Ion transport</keyword>
<dbReference type="SUPFAM" id="SSF56935">
    <property type="entry name" value="Porins"/>
    <property type="match status" value="1"/>
</dbReference>
<keyword evidence="6" id="KW-0533">Nickel</keyword>
<keyword evidence="16 19" id="KW-0998">Cell outer membrane</keyword>
<dbReference type="Pfam" id="PF07715">
    <property type="entry name" value="Plug"/>
    <property type="match status" value="1"/>
</dbReference>
<feature type="chain" id="PRO_5019291968" description="Metal-pseudopaline receptor CntO" evidence="21">
    <location>
        <begin position="28"/>
        <end position="813"/>
    </location>
</feature>
<evidence type="ECO:0000256" key="5">
    <source>
        <dbReference type="ARBA" id="ARBA00022496"/>
    </source>
</evidence>
<dbReference type="CDD" id="cd01347">
    <property type="entry name" value="ligand_gated_channel"/>
    <property type="match status" value="1"/>
</dbReference>
<dbReference type="AlphaFoldDB" id="A0A443ZRE1"/>
<keyword evidence="9" id="KW-0864">Zinc transport</keyword>
<evidence type="ECO:0000256" key="13">
    <source>
        <dbReference type="ARBA" id="ARBA00023112"/>
    </source>
</evidence>
<protein>
    <recommendedName>
        <fullName evidence="18">Metal-pseudopaline receptor CntO</fullName>
    </recommendedName>
</protein>
<dbReference type="Gene3D" id="3.55.50.30">
    <property type="match status" value="1"/>
</dbReference>
<name>A0A443ZRE1_9PSED</name>
<evidence type="ECO:0000256" key="10">
    <source>
        <dbReference type="ARBA" id="ARBA00023004"/>
    </source>
</evidence>
<keyword evidence="15 23" id="KW-0675">Receptor</keyword>
<dbReference type="PROSITE" id="PS52016">
    <property type="entry name" value="TONB_DEPENDENT_REC_3"/>
    <property type="match status" value="1"/>
</dbReference>
<gene>
    <name evidence="23" type="ORF">DM813_20890</name>
</gene>
<evidence type="ECO:0000256" key="2">
    <source>
        <dbReference type="ARBA" id="ARBA00009810"/>
    </source>
</evidence>
<comment type="function">
    <text evidence="17">Transports the metallophore pseudopaline, which is involved in the acquisition of nickel and zinc, and thus enables bacterial growth inside the host, where metal access is limited. Is probably involved in the import of pseudopaline-metal complexes.</text>
</comment>
<dbReference type="InterPro" id="IPR000531">
    <property type="entry name" value="Beta-barrel_TonB"/>
</dbReference>
<evidence type="ECO:0000256" key="15">
    <source>
        <dbReference type="ARBA" id="ARBA00023170"/>
    </source>
</evidence>
<dbReference type="FunFam" id="2.40.170.20:FF:000005">
    <property type="entry name" value="TonB-dependent siderophore receptor"/>
    <property type="match status" value="1"/>
</dbReference>
<evidence type="ECO:0000259" key="22">
    <source>
        <dbReference type="SMART" id="SM00965"/>
    </source>
</evidence>
<evidence type="ECO:0000256" key="17">
    <source>
        <dbReference type="ARBA" id="ARBA00056786"/>
    </source>
</evidence>
<evidence type="ECO:0000256" key="18">
    <source>
        <dbReference type="ARBA" id="ARBA00072467"/>
    </source>
</evidence>
<dbReference type="GO" id="GO:0015675">
    <property type="term" value="P:nickel cation transport"/>
    <property type="evidence" value="ECO:0007669"/>
    <property type="project" value="UniProtKB-KW"/>
</dbReference>
<keyword evidence="12 20" id="KW-0798">TonB box</keyword>
<dbReference type="RefSeq" id="WP_128325234.1">
    <property type="nucleotide sequence ID" value="NZ_QJRG01000047.1"/>
</dbReference>
<evidence type="ECO:0000256" key="6">
    <source>
        <dbReference type="ARBA" id="ARBA00022596"/>
    </source>
</evidence>
<keyword evidence="3 19" id="KW-0813">Transport</keyword>
<dbReference type="OrthoDB" id="127311at2"/>
<evidence type="ECO:0000256" key="4">
    <source>
        <dbReference type="ARBA" id="ARBA00022452"/>
    </source>
</evidence>
<dbReference type="EMBL" id="QJRG01000047">
    <property type="protein sequence ID" value="RWU21632.1"/>
    <property type="molecule type" value="Genomic_DNA"/>
</dbReference>
<keyword evidence="5" id="KW-0410">Iron transport</keyword>
<dbReference type="NCBIfam" id="TIGR01783">
    <property type="entry name" value="TonB-siderophor"/>
    <property type="match status" value="1"/>
</dbReference>
<evidence type="ECO:0000256" key="11">
    <source>
        <dbReference type="ARBA" id="ARBA00023065"/>
    </source>
</evidence>
<dbReference type="GO" id="GO:0009279">
    <property type="term" value="C:cell outer membrane"/>
    <property type="evidence" value="ECO:0007669"/>
    <property type="project" value="UniProtKB-SubCell"/>
</dbReference>
<evidence type="ECO:0000313" key="24">
    <source>
        <dbReference type="Proteomes" id="UP000288983"/>
    </source>
</evidence>
<keyword evidence="13" id="KW-0921">Nickel transport</keyword>
<dbReference type="Proteomes" id="UP000288983">
    <property type="component" value="Unassembled WGS sequence"/>
</dbReference>
<dbReference type="PANTHER" id="PTHR32552">
    <property type="entry name" value="FERRICHROME IRON RECEPTOR-RELATED"/>
    <property type="match status" value="1"/>
</dbReference>
<evidence type="ECO:0000256" key="9">
    <source>
        <dbReference type="ARBA" id="ARBA00022906"/>
    </source>
</evidence>
<keyword evidence="8 21" id="KW-0732">Signal</keyword>
<feature type="signal peptide" evidence="21">
    <location>
        <begin position="1"/>
        <end position="27"/>
    </location>
</feature>
<evidence type="ECO:0000256" key="21">
    <source>
        <dbReference type="SAM" id="SignalP"/>
    </source>
</evidence>
<dbReference type="GO" id="GO:0006829">
    <property type="term" value="P:zinc ion transport"/>
    <property type="evidence" value="ECO:0007669"/>
    <property type="project" value="UniProtKB-KW"/>
</dbReference>
<dbReference type="Gene3D" id="2.170.130.10">
    <property type="entry name" value="TonB-dependent receptor, plug domain"/>
    <property type="match status" value="1"/>
</dbReference>
<dbReference type="InterPro" id="IPR039426">
    <property type="entry name" value="TonB-dep_rcpt-like"/>
</dbReference>
<dbReference type="InterPro" id="IPR011662">
    <property type="entry name" value="Secretin/TonB_short_N"/>
</dbReference>
<proteinExistence type="inferred from homology"/>
<accession>A0A443ZRE1</accession>
<evidence type="ECO:0000313" key="23">
    <source>
        <dbReference type="EMBL" id="RWU21632.1"/>
    </source>
</evidence>
<dbReference type="GO" id="GO:0038023">
    <property type="term" value="F:signaling receptor activity"/>
    <property type="evidence" value="ECO:0007669"/>
    <property type="project" value="InterPro"/>
</dbReference>
<dbReference type="Pfam" id="PF00593">
    <property type="entry name" value="TonB_dep_Rec_b-barrel"/>
    <property type="match status" value="1"/>
</dbReference>
<keyword evidence="9" id="KW-0862">Zinc</keyword>
<dbReference type="InterPro" id="IPR036942">
    <property type="entry name" value="Beta-barrel_TonB_sf"/>
</dbReference>
<dbReference type="SMART" id="SM00965">
    <property type="entry name" value="STN"/>
    <property type="match status" value="1"/>
</dbReference>
<evidence type="ECO:0000256" key="7">
    <source>
        <dbReference type="ARBA" id="ARBA00022692"/>
    </source>
</evidence>
<organism evidence="23 24">
    <name type="scientific">Pseudomonas alkylphenolica</name>
    <dbReference type="NCBI Taxonomy" id="237609"/>
    <lineage>
        <taxon>Bacteria</taxon>
        <taxon>Pseudomonadati</taxon>
        <taxon>Pseudomonadota</taxon>
        <taxon>Gammaproteobacteria</taxon>
        <taxon>Pseudomonadales</taxon>
        <taxon>Pseudomonadaceae</taxon>
        <taxon>Pseudomonas</taxon>
    </lineage>
</organism>
<dbReference type="GO" id="GO:0015344">
    <property type="term" value="F:siderophore uptake transmembrane transporter activity"/>
    <property type="evidence" value="ECO:0007669"/>
    <property type="project" value="TreeGrafter"/>
</dbReference>
<evidence type="ECO:0000256" key="16">
    <source>
        <dbReference type="ARBA" id="ARBA00023237"/>
    </source>
</evidence>
<comment type="similarity">
    <text evidence="2 19 20">Belongs to the TonB-dependent receptor family.</text>
</comment>
<evidence type="ECO:0000256" key="1">
    <source>
        <dbReference type="ARBA" id="ARBA00004571"/>
    </source>
</evidence>
<dbReference type="GO" id="GO:0015891">
    <property type="term" value="P:siderophore transport"/>
    <property type="evidence" value="ECO:0007669"/>
    <property type="project" value="InterPro"/>
</dbReference>
<keyword evidence="4 19" id="KW-1134">Transmembrane beta strand</keyword>
<dbReference type="InterPro" id="IPR012910">
    <property type="entry name" value="Plug_dom"/>
</dbReference>
<evidence type="ECO:0000256" key="14">
    <source>
        <dbReference type="ARBA" id="ARBA00023136"/>
    </source>
</evidence>
<reference evidence="23 24" key="1">
    <citation type="submission" date="2018-06" db="EMBL/GenBank/DDBJ databases">
        <title>Bacteria isolated from soil of Wuhan.</title>
        <authorList>
            <person name="Wei X."/>
            <person name="Chunhua H."/>
        </authorList>
    </citation>
    <scope>NUCLEOTIDE SEQUENCE [LARGE SCALE GENOMIC DNA]</scope>
    <source>
        <strain evidence="24">xwS2</strain>
    </source>
</reference>
<sequence>MPDSMIRPSLLALAIALGGAVPLSALAQNDSSVSATQMFDIAAGDLGESLSRIARQSGRVLSVKPEWVQGKQAPQVRGQFTPEQAASYALRGSGLNLSITAGGTWSLVPAAQGDALELGATQITGQSAENAWGPVVGYVAKRTGTATKTDTSVLEVPQTINIITRDEITALGSQSVTQALRYTPGITGGGFSDRVGIFDEPTSRGYSPTPLYLDGLHLPYGGGSTGGALQIDPYLLERIEVMKGPSSVLYGQNQPGGLINMVSKRPTETPIRELKLGGGSQDRRAAAFDFGGPLDDQGEFLYRLTGSGFDKNGEIDYVEQQRFVLAPSLTWSPNDQTRLTLYGHYQKDNGVPEAQGLPAIGTLYSSPNGRIKRSRFIGEPDVNAYDREQYTFGYELSHELNDVWTLKQNSRYAYVDDHYRAPLHGYRFVTNPQTGVDDQRYQTRYGVDWKQRNKVFGVDNIAQATFNTFDVAHTLLVGVDYYHSNSKFLGLYDRNPPIIDLYDPVYGQPMNFGQPFNWDNTTTQTGLYVQDQLKWDNWFLTLGGRYDWAEVDTREPIAGNFSNVKDEKFTGRAGLGYSFDNGVTPYVSYSESFLPLSGTDSDGKPFEPSTGKQVEAGIKYQPPGQDSFVQLSVYEIKQQNVLTSDLDNAGFYSQVGELRSRGVELEGKANLTDNLGVIASVSRNDVTYTKDNDGREGRHPAGTPPLTASLWLDYHFIGDTPLAGLGLGLGARYVRSSDGSDYAEDHFSIPSYTVYDGMISYDLQQSPLRLKGVKVQMNLQNLEDKVYVSRCTSDVDCYYGDGRTITTDLTYNW</sequence>